<dbReference type="EMBL" id="JACXVP010000003">
    <property type="protein sequence ID" value="KAG5616389.1"/>
    <property type="molecule type" value="Genomic_DNA"/>
</dbReference>
<dbReference type="OrthoDB" id="1938246at2759"/>
<evidence type="ECO:0000313" key="1">
    <source>
        <dbReference type="EMBL" id="KAG5616389.1"/>
    </source>
</evidence>
<comment type="caution">
    <text evidence="1">The sequence shown here is derived from an EMBL/GenBank/DDBJ whole genome shotgun (WGS) entry which is preliminary data.</text>
</comment>
<sequence>MEDAMRTNQTPYRKSKKIALHICIFCVKRNPLYVRIFGGHQHILNAEEYNITNFKKKKLAIRKSQYLSLGGRQTLSNAVLDSLPTYVLEKLDKLRRDFLWFGNKERKGYYLVNLKCSYLSSQWSWS</sequence>
<evidence type="ECO:0000313" key="2">
    <source>
        <dbReference type="Proteomes" id="UP000824120"/>
    </source>
</evidence>
<keyword evidence="2" id="KW-1185">Reference proteome</keyword>
<protein>
    <submittedName>
        <fullName evidence="1">Uncharacterized protein</fullName>
    </submittedName>
</protein>
<dbReference type="Proteomes" id="UP000824120">
    <property type="component" value="Chromosome 3"/>
</dbReference>
<proteinExistence type="predicted"/>
<name>A0A9J5ZVM0_SOLCO</name>
<dbReference type="AlphaFoldDB" id="A0A9J5ZVM0"/>
<organism evidence="1 2">
    <name type="scientific">Solanum commersonii</name>
    <name type="common">Commerson's wild potato</name>
    <name type="synonym">Commerson's nightshade</name>
    <dbReference type="NCBI Taxonomy" id="4109"/>
    <lineage>
        <taxon>Eukaryota</taxon>
        <taxon>Viridiplantae</taxon>
        <taxon>Streptophyta</taxon>
        <taxon>Embryophyta</taxon>
        <taxon>Tracheophyta</taxon>
        <taxon>Spermatophyta</taxon>
        <taxon>Magnoliopsida</taxon>
        <taxon>eudicotyledons</taxon>
        <taxon>Gunneridae</taxon>
        <taxon>Pentapetalae</taxon>
        <taxon>asterids</taxon>
        <taxon>lamiids</taxon>
        <taxon>Solanales</taxon>
        <taxon>Solanaceae</taxon>
        <taxon>Solanoideae</taxon>
        <taxon>Solaneae</taxon>
        <taxon>Solanum</taxon>
    </lineage>
</organism>
<accession>A0A9J5ZVM0</accession>
<gene>
    <name evidence="1" type="ORF">H5410_016213</name>
</gene>
<reference evidence="1 2" key="1">
    <citation type="submission" date="2020-09" db="EMBL/GenBank/DDBJ databases">
        <title>De no assembly of potato wild relative species, Solanum commersonii.</title>
        <authorList>
            <person name="Cho K."/>
        </authorList>
    </citation>
    <scope>NUCLEOTIDE SEQUENCE [LARGE SCALE GENOMIC DNA]</scope>
    <source>
        <strain evidence="1">LZ3.2</strain>
        <tissue evidence="1">Leaf</tissue>
    </source>
</reference>